<feature type="region of interest" description="Disordered" evidence="1">
    <location>
        <begin position="574"/>
        <end position="600"/>
    </location>
</feature>
<feature type="region of interest" description="Disordered" evidence="1">
    <location>
        <begin position="784"/>
        <end position="828"/>
    </location>
</feature>
<feature type="region of interest" description="Disordered" evidence="1">
    <location>
        <begin position="543"/>
        <end position="562"/>
    </location>
</feature>
<feature type="transmembrane region" description="Helical" evidence="2">
    <location>
        <begin position="75"/>
        <end position="93"/>
    </location>
</feature>
<keyword evidence="4" id="KW-1185">Reference proteome</keyword>
<dbReference type="Proteomes" id="UP001150907">
    <property type="component" value="Unassembled WGS sequence"/>
</dbReference>
<gene>
    <name evidence="3" type="ORF">H4R26_000105</name>
</gene>
<feature type="region of interest" description="Disordered" evidence="1">
    <location>
        <begin position="627"/>
        <end position="670"/>
    </location>
</feature>
<keyword evidence="2" id="KW-0812">Transmembrane</keyword>
<name>A0A9W8EHU4_9FUNG</name>
<reference evidence="3" key="1">
    <citation type="submission" date="2022-07" db="EMBL/GenBank/DDBJ databases">
        <title>Phylogenomic reconstructions and comparative analyses of Kickxellomycotina fungi.</title>
        <authorList>
            <person name="Reynolds N.K."/>
            <person name="Stajich J.E."/>
            <person name="Barry K."/>
            <person name="Grigoriev I.V."/>
            <person name="Crous P."/>
            <person name="Smith M.E."/>
        </authorList>
    </citation>
    <scope>NUCLEOTIDE SEQUENCE</scope>
    <source>
        <strain evidence="3">IMI 214461</strain>
    </source>
</reference>
<dbReference type="OrthoDB" id="5580953at2759"/>
<feature type="compositionally biased region" description="Low complexity" evidence="1">
    <location>
        <begin position="374"/>
        <end position="388"/>
    </location>
</feature>
<feature type="compositionally biased region" description="Polar residues" evidence="1">
    <location>
        <begin position="543"/>
        <end position="560"/>
    </location>
</feature>
<dbReference type="AlphaFoldDB" id="A0A9W8EHU4"/>
<evidence type="ECO:0000256" key="1">
    <source>
        <dbReference type="SAM" id="MobiDB-lite"/>
    </source>
</evidence>
<accession>A0A9W8EHU4</accession>
<feature type="compositionally biased region" description="Basic and acidic residues" evidence="1">
    <location>
        <begin position="296"/>
        <end position="307"/>
    </location>
</feature>
<feature type="compositionally biased region" description="Acidic residues" evidence="1">
    <location>
        <begin position="280"/>
        <end position="289"/>
    </location>
</feature>
<feature type="compositionally biased region" description="Polar residues" evidence="1">
    <location>
        <begin position="579"/>
        <end position="589"/>
    </location>
</feature>
<evidence type="ECO:0000313" key="3">
    <source>
        <dbReference type="EMBL" id="KAJ2008626.1"/>
    </source>
</evidence>
<evidence type="ECO:0000256" key="2">
    <source>
        <dbReference type="SAM" id="Phobius"/>
    </source>
</evidence>
<feature type="region of interest" description="Disordered" evidence="1">
    <location>
        <begin position="372"/>
        <end position="421"/>
    </location>
</feature>
<feature type="compositionally biased region" description="Polar residues" evidence="1">
    <location>
        <begin position="632"/>
        <end position="642"/>
    </location>
</feature>
<feature type="region of interest" description="Disordered" evidence="1">
    <location>
        <begin position="140"/>
        <end position="164"/>
    </location>
</feature>
<proteinExistence type="predicted"/>
<keyword evidence="2" id="KW-0472">Membrane</keyword>
<protein>
    <submittedName>
        <fullName evidence="3">Uncharacterized protein</fullName>
    </submittedName>
</protein>
<keyword evidence="2" id="KW-1133">Transmembrane helix</keyword>
<dbReference type="EMBL" id="JANBQF010000002">
    <property type="protein sequence ID" value="KAJ2008626.1"/>
    <property type="molecule type" value="Genomic_DNA"/>
</dbReference>
<feature type="compositionally biased region" description="Polar residues" evidence="1">
    <location>
        <begin position="140"/>
        <end position="154"/>
    </location>
</feature>
<sequence>MLNFRQIFKRPAVANDSEFSTTPTLRPLNKDMLKLPEVRRILIRFCVFVFLAFTPLIFAAVALSFSSPTGAGRTAIYLVTITVAFVAIGYGGWKSYTHILHATEPSSSGPHAAYLHQQHSRPVATRVNSAVDAFSSEQRYYTNEGQAESSQTLAGHNDGSDGRVLSLTPYNPPMPEPPAGYGAPQMAMPAAPQVHPLMNMPYPRIPEPAYQGSSQPQHHNVPVFVPLNGGNDDTHARAPPPAQNRRFTIEDPMSPQRNAMSRRSSAGVTTTEGPHRSEDAESPYDDDDSAQLYSFDKVKVTQDDSVRPSRRSSHRHSAGSVPNSEWNAQSQYSSDLYQATPSTMAAFNPRSDNPQMRSVVMQAQRPMLVSADQLSVSHGSSSDLSVHLATGPSASNAAPDSTHIAPPKRDLPPRPDVPSQADEGYVEKWLESSTQPNYHPAMRRIGQGMSSPSLATSSIDLMIPEKFAAPDAGKIVKTAPMPPTQNLGRSIYGEQAMLESGSKSNATIDHLVGDMLASAFSTNGHGLGAAPMPAPRPKLQQAGTFGSDTTNIDGISNNKGKTAVKMNGDAELHRDDMTGASSASEQTPVPTAKELADLDRPLLESSDLSLKRATLADYQNTIKTKNEMSGDWKQQTSAQFAGQQWAQSAANTSAQTQDQSGSDSRYFSAVSLPQPPHQAAKAMDTFQENDEDDFLDEDDSDDGFVSKMHSPMDLKAPEAPADDTKWRTNSINFSNMAAELARALTQPNGPHESLLSLPPRPSCDSGSIEVFTPEISPMHVQQVTSSHAQRAVVHGRQPNSEHALPGNARSRFSMSPVDEEEYTAIKQK</sequence>
<feature type="compositionally biased region" description="Basic residues" evidence="1">
    <location>
        <begin position="308"/>
        <end position="317"/>
    </location>
</feature>
<evidence type="ECO:0000313" key="4">
    <source>
        <dbReference type="Proteomes" id="UP001150907"/>
    </source>
</evidence>
<organism evidence="3 4">
    <name type="scientific">Coemansia thaxteri</name>
    <dbReference type="NCBI Taxonomy" id="2663907"/>
    <lineage>
        <taxon>Eukaryota</taxon>
        <taxon>Fungi</taxon>
        <taxon>Fungi incertae sedis</taxon>
        <taxon>Zoopagomycota</taxon>
        <taxon>Kickxellomycotina</taxon>
        <taxon>Kickxellomycetes</taxon>
        <taxon>Kickxellales</taxon>
        <taxon>Kickxellaceae</taxon>
        <taxon>Coemansia</taxon>
    </lineage>
</organism>
<comment type="caution">
    <text evidence="3">The sequence shown here is derived from an EMBL/GenBank/DDBJ whole genome shotgun (WGS) entry which is preliminary data.</text>
</comment>
<feature type="compositionally biased region" description="Polar residues" evidence="1">
    <location>
        <begin position="255"/>
        <end position="272"/>
    </location>
</feature>
<feature type="compositionally biased region" description="Low complexity" evidence="1">
    <location>
        <begin position="643"/>
        <end position="660"/>
    </location>
</feature>
<feature type="region of interest" description="Disordered" evidence="1">
    <location>
        <begin position="206"/>
        <end position="327"/>
    </location>
</feature>
<feature type="transmembrane region" description="Helical" evidence="2">
    <location>
        <begin position="41"/>
        <end position="63"/>
    </location>
</feature>
<feature type="region of interest" description="Disordered" evidence="1">
    <location>
        <begin position="747"/>
        <end position="766"/>
    </location>
</feature>